<feature type="active site" description="Proton acceptor" evidence="12">
    <location>
        <position position="257"/>
    </location>
</feature>
<name>A0A4R6SMH7_LABRH</name>
<evidence type="ECO:0000256" key="3">
    <source>
        <dbReference type="ARBA" id="ARBA00016943"/>
    </source>
</evidence>
<evidence type="ECO:0000256" key="4">
    <source>
        <dbReference type="ARBA" id="ARBA00022679"/>
    </source>
</evidence>
<proteinExistence type="inferred from homology"/>
<dbReference type="UniPathway" id="UPA00916">
    <property type="reaction ID" value="UER00889"/>
</dbReference>
<dbReference type="EC" id="2.7.1.15" evidence="2 12"/>
<gene>
    <name evidence="12" type="primary">rbsK</name>
    <name evidence="14" type="ORF">EV186_1011165</name>
</gene>
<dbReference type="PRINTS" id="PR00990">
    <property type="entry name" value="RIBOKINASE"/>
</dbReference>
<dbReference type="PANTHER" id="PTHR10584:SF166">
    <property type="entry name" value="RIBOKINASE"/>
    <property type="match status" value="1"/>
</dbReference>
<feature type="binding site" evidence="12">
    <location>
        <position position="200"/>
    </location>
    <ligand>
        <name>ATP</name>
        <dbReference type="ChEBI" id="CHEBI:30616"/>
    </ligand>
</feature>
<comment type="subcellular location">
    <subcellularLocation>
        <location evidence="12">Cytoplasm</location>
    </subcellularLocation>
</comment>
<comment type="function">
    <text evidence="12">Catalyzes the phosphorylation of ribose at O-5 in a reaction requiring ATP and magnesium. The resulting D-ribose-5-phosphate can then be used either for sythesis of nucleotides, histidine, and tryptophan, or as a component of the pentose phosphate pathway.</text>
</comment>
<dbReference type="GO" id="GO:0019303">
    <property type="term" value="P:D-ribose catabolic process"/>
    <property type="evidence" value="ECO:0007669"/>
    <property type="project" value="UniProtKB-UniRule"/>
</dbReference>
<dbReference type="CDD" id="cd01174">
    <property type="entry name" value="ribokinase"/>
    <property type="match status" value="1"/>
</dbReference>
<evidence type="ECO:0000256" key="2">
    <source>
        <dbReference type="ARBA" id="ARBA00012035"/>
    </source>
</evidence>
<evidence type="ECO:0000256" key="10">
    <source>
        <dbReference type="ARBA" id="ARBA00022958"/>
    </source>
</evidence>
<feature type="binding site" evidence="12">
    <location>
        <position position="158"/>
    </location>
    <ligand>
        <name>substrate</name>
    </ligand>
</feature>
<feature type="binding site" evidence="12">
    <location>
        <position position="257"/>
    </location>
    <ligand>
        <name>substrate</name>
    </ligand>
</feature>
<dbReference type="InterPro" id="IPR011877">
    <property type="entry name" value="Ribokinase"/>
</dbReference>
<comment type="caution">
    <text evidence="14">The sequence shown here is derived from an EMBL/GenBank/DDBJ whole genome shotgun (WGS) entry which is preliminary data.</text>
</comment>
<keyword evidence="15" id="KW-1185">Reference proteome</keyword>
<dbReference type="GO" id="GO:0046872">
    <property type="term" value="F:metal ion binding"/>
    <property type="evidence" value="ECO:0007669"/>
    <property type="project" value="UniProtKB-KW"/>
</dbReference>
<dbReference type="InterPro" id="IPR002139">
    <property type="entry name" value="Ribo/fructo_kinase"/>
</dbReference>
<dbReference type="InterPro" id="IPR011611">
    <property type="entry name" value="PfkB_dom"/>
</dbReference>
<dbReference type="EMBL" id="SNXZ01000001">
    <property type="protein sequence ID" value="TDQ05197.1"/>
    <property type="molecule type" value="Genomic_DNA"/>
</dbReference>
<keyword evidence="4 12" id="KW-0808">Transferase</keyword>
<dbReference type="InterPro" id="IPR029056">
    <property type="entry name" value="Ribokinase-like"/>
</dbReference>
<feature type="binding site" evidence="12">
    <location>
        <position position="296"/>
    </location>
    <ligand>
        <name>K(+)</name>
        <dbReference type="ChEBI" id="CHEBI:29103"/>
    </ligand>
</feature>
<keyword evidence="6 12" id="KW-0547">Nucleotide-binding</keyword>
<dbReference type="HAMAP" id="MF_01987">
    <property type="entry name" value="Ribokinase"/>
    <property type="match status" value="1"/>
</dbReference>
<keyword evidence="8 12" id="KW-0067">ATP-binding</keyword>
<feature type="binding site" evidence="12">
    <location>
        <begin position="35"/>
        <end position="37"/>
    </location>
    <ligand>
        <name>substrate</name>
    </ligand>
</feature>
<accession>A0A4R6SMH7</accession>
<keyword evidence="11 12" id="KW-0119">Carbohydrate metabolism</keyword>
<feature type="binding site" evidence="12">
    <location>
        <position position="290"/>
    </location>
    <ligand>
        <name>K(+)</name>
        <dbReference type="ChEBI" id="CHEBI:29103"/>
    </ligand>
</feature>
<evidence type="ECO:0000256" key="7">
    <source>
        <dbReference type="ARBA" id="ARBA00022777"/>
    </source>
</evidence>
<dbReference type="Gene3D" id="3.40.1190.20">
    <property type="match status" value="1"/>
</dbReference>
<comment type="subunit">
    <text evidence="12">Homodimer.</text>
</comment>
<dbReference type="Pfam" id="PF00294">
    <property type="entry name" value="PfkB"/>
    <property type="match status" value="1"/>
</dbReference>
<keyword evidence="7 12" id="KW-0418">Kinase</keyword>
<comment type="similarity">
    <text evidence="12">Belongs to the carbohydrate kinase PfkB family. Ribokinase subfamily.</text>
</comment>
<dbReference type="AlphaFoldDB" id="A0A4R6SMH7"/>
<dbReference type="GO" id="GO:0004747">
    <property type="term" value="F:ribokinase activity"/>
    <property type="evidence" value="ECO:0007669"/>
    <property type="project" value="UniProtKB-UniRule"/>
</dbReference>
<feature type="binding site" evidence="12">
    <location>
        <begin position="256"/>
        <end position="257"/>
    </location>
    <ligand>
        <name>ATP</name>
        <dbReference type="ChEBI" id="CHEBI:30616"/>
    </ligand>
</feature>
<reference evidence="14 15" key="1">
    <citation type="submission" date="2019-03" db="EMBL/GenBank/DDBJ databases">
        <title>Genomic Encyclopedia of Type Strains, Phase IV (KMG-IV): sequencing the most valuable type-strain genomes for metagenomic binning, comparative biology and taxonomic classification.</title>
        <authorList>
            <person name="Goeker M."/>
        </authorList>
    </citation>
    <scope>NUCLEOTIDE SEQUENCE [LARGE SCALE GENOMIC DNA]</scope>
    <source>
        <strain evidence="14 15">DSM 45361</strain>
    </source>
</reference>
<evidence type="ECO:0000313" key="15">
    <source>
        <dbReference type="Proteomes" id="UP000295444"/>
    </source>
</evidence>
<dbReference type="GO" id="GO:0005524">
    <property type="term" value="F:ATP binding"/>
    <property type="evidence" value="ECO:0007669"/>
    <property type="project" value="UniProtKB-UniRule"/>
</dbReference>
<feature type="domain" description="Carbohydrate kinase PfkB" evidence="13">
    <location>
        <begin position="27"/>
        <end position="299"/>
    </location>
</feature>
<keyword evidence="5 12" id="KW-0479">Metal-binding</keyword>
<evidence type="ECO:0000259" key="13">
    <source>
        <dbReference type="Pfam" id="PF00294"/>
    </source>
</evidence>
<evidence type="ECO:0000256" key="5">
    <source>
        <dbReference type="ARBA" id="ARBA00022723"/>
    </source>
</evidence>
<comment type="activity regulation">
    <text evidence="12">Activated by a monovalent cation that binds near, but not in, the active site. The most likely occupant of the site in vivo is potassium. Ion binding induces a conformational change that may alter substrate affinity.</text>
</comment>
<evidence type="ECO:0000256" key="9">
    <source>
        <dbReference type="ARBA" id="ARBA00022842"/>
    </source>
</evidence>
<evidence type="ECO:0000256" key="6">
    <source>
        <dbReference type="ARBA" id="ARBA00022741"/>
    </source>
</evidence>
<dbReference type="GO" id="GO:0005829">
    <property type="term" value="C:cytosol"/>
    <property type="evidence" value="ECO:0007669"/>
    <property type="project" value="TreeGrafter"/>
</dbReference>
<evidence type="ECO:0000256" key="12">
    <source>
        <dbReference type="HAMAP-Rule" id="MF_01987"/>
    </source>
</evidence>
<feature type="binding site" evidence="12">
    <location>
        <position position="251"/>
    </location>
    <ligand>
        <name>K(+)</name>
        <dbReference type="ChEBI" id="CHEBI:29103"/>
    </ligand>
</feature>
<dbReference type="SUPFAM" id="SSF53613">
    <property type="entry name" value="Ribokinase-like"/>
    <property type="match status" value="1"/>
</dbReference>
<comment type="similarity">
    <text evidence="1">Belongs to the carbohydrate kinase pfkB family.</text>
</comment>
<dbReference type="OrthoDB" id="9775849at2"/>
<feature type="binding site" evidence="12">
    <location>
        <position position="253"/>
    </location>
    <ligand>
        <name>K(+)</name>
        <dbReference type="ChEBI" id="CHEBI:29103"/>
    </ligand>
</feature>
<dbReference type="PANTHER" id="PTHR10584">
    <property type="entry name" value="SUGAR KINASE"/>
    <property type="match status" value="1"/>
</dbReference>
<feature type="binding site" evidence="12">
    <location>
        <begin position="63"/>
        <end position="67"/>
    </location>
    <ligand>
        <name>substrate</name>
    </ligand>
</feature>
<comment type="cofactor">
    <cofactor evidence="12">
        <name>Mg(2+)</name>
        <dbReference type="ChEBI" id="CHEBI:18420"/>
    </cofactor>
    <text evidence="12">Requires a divalent cation, most likely magnesium in vivo, as an electrophilic catalyst to aid phosphoryl group transfer. It is the chelate of the metal and the nucleotide that is the actual substrate.</text>
</comment>
<evidence type="ECO:0000256" key="8">
    <source>
        <dbReference type="ARBA" id="ARBA00022840"/>
    </source>
</evidence>
<protein>
    <recommendedName>
        <fullName evidence="3 12">Ribokinase</fullName>
        <shortName evidence="12">RK</shortName>
        <ecNumber evidence="2 12">2.7.1.15</ecNumber>
    </recommendedName>
</protein>
<keyword evidence="12" id="KW-0963">Cytoplasm</keyword>
<sequence>MLVSVSPRGRQGIRSITQPAWQGWRVDVVVLGSANADLIVRVARRPGPGETVLGSDTEILPGGKGANVAVAAARLGASVALLGAVGTDANGDLLLDSLRSAGVATDRVRRSPRPTGTAYITVDEAAENSIIVSPGANTDLDVSDVDLTGAKVLACSLEIPVPVVAHAVRTAVRTGVRPVLNLSPVTDFDAFEGLDPLVVNEHEAELLGGDPAELLALGPRSVVITKGGNGALLATPAGVEEVAAPQVDVVDTTGAGDAFVGALSAALADGADLSAAVRLAVRVASKSVTARGAQPSYPTRADLDA</sequence>
<dbReference type="PROSITE" id="PS00584">
    <property type="entry name" value="PFKB_KINASES_2"/>
    <property type="match status" value="1"/>
</dbReference>
<evidence type="ECO:0000313" key="14">
    <source>
        <dbReference type="EMBL" id="TDQ05197.1"/>
    </source>
</evidence>
<organism evidence="14 15">
    <name type="scientific">Labedaea rhizosphaerae</name>
    <dbReference type="NCBI Taxonomy" id="598644"/>
    <lineage>
        <taxon>Bacteria</taxon>
        <taxon>Bacillati</taxon>
        <taxon>Actinomycetota</taxon>
        <taxon>Actinomycetes</taxon>
        <taxon>Pseudonocardiales</taxon>
        <taxon>Pseudonocardiaceae</taxon>
        <taxon>Labedaea</taxon>
    </lineage>
</organism>
<keyword evidence="10 12" id="KW-0630">Potassium</keyword>
<keyword evidence="9 12" id="KW-0460">Magnesium</keyword>
<comment type="catalytic activity">
    <reaction evidence="12">
        <text>D-ribose + ATP = D-ribose 5-phosphate + ADP + H(+)</text>
        <dbReference type="Rhea" id="RHEA:13697"/>
        <dbReference type="ChEBI" id="CHEBI:15378"/>
        <dbReference type="ChEBI" id="CHEBI:30616"/>
        <dbReference type="ChEBI" id="CHEBI:47013"/>
        <dbReference type="ChEBI" id="CHEBI:78346"/>
        <dbReference type="ChEBI" id="CHEBI:456216"/>
        <dbReference type="EC" id="2.7.1.15"/>
    </reaction>
</comment>
<comment type="pathway">
    <text evidence="12">Carbohydrate metabolism; D-ribose degradation; D-ribose 5-phosphate from beta-D-ribopyranose: step 2/2.</text>
</comment>
<evidence type="ECO:0000256" key="1">
    <source>
        <dbReference type="ARBA" id="ARBA00005380"/>
    </source>
</evidence>
<dbReference type="Proteomes" id="UP000295444">
    <property type="component" value="Unassembled WGS sequence"/>
</dbReference>
<feature type="binding site" evidence="12">
    <location>
        <position position="287"/>
    </location>
    <ligand>
        <name>K(+)</name>
        <dbReference type="ChEBI" id="CHEBI:29103"/>
    </ligand>
</feature>
<feature type="binding site" evidence="12">
    <location>
        <begin position="225"/>
        <end position="230"/>
    </location>
    <ligand>
        <name>ATP</name>
        <dbReference type="ChEBI" id="CHEBI:30616"/>
    </ligand>
</feature>
<evidence type="ECO:0000256" key="11">
    <source>
        <dbReference type="ARBA" id="ARBA00023277"/>
    </source>
</evidence>
<dbReference type="InterPro" id="IPR002173">
    <property type="entry name" value="Carboh/pur_kinase_PfkB_CS"/>
</dbReference>
<comment type="caution">
    <text evidence="12">Lacks conserved residue(s) required for the propagation of feature annotation.</text>
</comment>
<feature type="binding site" evidence="12">
    <location>
        <position position="292"/>
    </location>
    <ligand>
        <name>K(+)</name>
        <dbReference type="ChEBI" id="CHEBI:29103"/>
    </ligand>
</feature>